<evidence type="ECO:0000256" key="6">
    <source>
        <dbReference type="ARBA" id="ARBA00022679"/>
    </source>
</evidence>
<evidence type="ECO:0000256" key="2">
    <source>
        <dbReference type="ARBA" id="ARBA00001946"/>
    </source>
</evidence>
<feature type="compositionally biased region" description="Low complexity" evidence="13">
    <location>
        <begin position="545"/>
        <end position="557"/>
    </location>
</feature>
<evidence type="ECO:0000313" key="17">
    <source>
        <dbReference type="EMBL" id="CAK7916994.1"/>
    </source>
</evidence>
<comment type="catalytic activity">
    <reaction evidence="12">
        <text>RNA(n) + ATP = RNA(n)-3'-adenine ribonucleotide + diphosphate</text>
        <dbReference type="Rhea" id="RHEA:11332"/>
        <dbReference type="Rhea" id="RHEA-COMP:14527"/>
        <dbReference type="Rhea" id="RHEA-COMP:17347"/>
        <dbReference type="ChEBI" id="CHEBI:30616"/>
        <dbReference type="ChEBI" id="CHEBI:33019"/>
        <dbReference type="ChEBI" id="CHEBI:140395"/>
        <dbReference type="ChEBI" id="CHEBI:173115"/>
        <dbReference type="EC" id="2.7.7.19"/>
    </reaction>
</comment>
<dbReference type="InterPro" id="IPR043519">
    <property type="entry name" value="NT_sf"/>
</dbReference>
<evidence type="ECO:0000256" key="7">
    <source>
        <dbReference type="ARBA" id="ARBA00022723"/>
    </source>
</evidence>
<dbReference type="Gene3D" id="3.30.460.10">
    <property type="entry name" value="Beta Polymerase, domain 2"/>
    <property type="match status" value="1"/>
</dbReference>
<feature type="region of interest" description="Disordered" evidence="13">
    <location>
        <begin position="1"/>
        <end position="20"/>
    </location>
</feature>
<evidence type="ECO:0000256" key="3">
    <source>
        <dbReference type="ARBA" id="ARBA00004123"/>
    </source>
</evidence>
<keyword evidence="5 12" id="KW-0507">mRNA processing</keyword>
<dbReference type="Pfam" id="PF04928">
    <property type="entry name" value="PAP_central"/>
    <property type="match status" value="1"/>
</dbReference>
<evidence type="ECO:0000313" key="18">
    <source>
        <dbReference type="Proteomes" id="UP001497600"/>
    </source>
</evidence>
<evidence type="ECO:0000256" key="5">
    <source>
        <dbReference type="ARBA" id="ARBA00022664"/>
    </source>
</evidence>
<dbReference type="PIRSF" id="PIRSF018425">
    <property type="entry name" value="PolyA_polymerase"/>
    <property type="match status" value="1"/>
</dbReference>
<feature type="domain" description="Poly(A) polymerase central" evidence="15">
    <location>
        <begin position="205"/>
        <end position="348"/>
    </location>
</feature>
<name>A0ABP0EH90_9ASCO</name>
<keyword evidence="11 12" id="KW-0539">Nucleus</keyword>
<evidence type="ECO:0000256" key="13">
    <source>
        <dbReference type="SAM" id="MobiDB-lite"/>
    </source>
</evidence>
<dbReference type="InterPro" id="IPR007012">
    <property type="entry name" value="PolA_pol_cen_dom"/>
</dbReference>
<feature type="domain" description="Poly(A) polymerase RNA-binding" evidence="14">
    <location>
        <begin position="352"/>
        <end position="526"/>
    </location>
</feature>
<comment type="subcellular location">
    <subcellularLocation>
        <location evidence="3 12">Nucleus</location>
    </subcellularLocation>
</comment>
<evidence type="ECO:0000259" key="15">
    <source>
        <dbReference type="Pfam" id="PF04928"/>
    </source>
</evidence>
<keyword evidence="18" id="KW-1185">Reference proteome</keyword>
<dbReference type="Gene3D" id="1.10.1410.10">
    <property type="match status" value="1"/>
</dbReference>
<organism evidence="17 18">
    <name type="scientific">[Candida] anglica</name>
    <dbReference type="NCBI Taxonomy" id="148631"/>
    <lineage>
        <taxon>Eukaryota</taxon>
        <taxon>Fungi</taxon>
        <taxon>Dikarya</taxon>
        <taxon>Ascomycota</taxon>
        <taxon>Saccharomycotina</taxon>
        <taxon>Pichiomycetes</taxon>
        <taxon>Debaryomycetaceae</taxon>
        <taxon>Kurtzmaniella</taxon>
    </lineage>
</organism>
<dbReference type="SUPFAM" id="SSF55003">
    <property type="entry name" value="PAP/Archaeal CCA-adding enzyme, C-terminal domain"/>
    <property type="match status" value="1"/>
</dbReference>
<evidence type="ECO:0000256" key="9">
    <source>
        <dbReference type="ARBA" id="ARBA00022840"/>
    </source>
</evidence>
<keyword evidence="7" id="KW-0479">Metal-binding</keyword>
<feature type="region of interest" description="Disordered" evidence="13">
    <location>
        <begin position="520"/>
        <end position="557"/>
    </location>
</feature>
<dbReference type="SUPFAM" id="SSF81301">
    <property type="entry name" value="Nucleotidyltransferase"/>
    <property type="match status" value="1"/>
</dbReference>
<sequence>MSSRTYGVTDPISTANPTPKENNLNDLLIKELKVKGSFEGSQATKKRVEVLSLFQKLVQEFVYTVSKAKNMSDGMAKDAGGKIFTFGSYRLGVYGPGSDIDTLVVVPKHVAREDFFTVFVEILKNRPELGEITPVPDAFVPIIKIEFDGIDIDLIFAKLDVARVPVDMTLEDKNLLRNLDEKDLRALNGTRVTDEILQLVPKPTVFKHALRCIKMWAKQRAIYGNIYGFPGGVAWAMLVARICQLYPNAVSAVIVEKFFHIYTKWSWPQPVLLKPIEDGPLQVRVWNPRLYPHDRQHRMPVITPAYPSMCSTHNITSSTQSIIMSELERGADIMNQINASKKSWSDLFLRHDFFFRYKFYLCVVASTESTDEDHLKWSGMVESKLRILVQKLETTEGITIAHPYVKDFSSSYLVDTDSPQDIINAYGTLQGESFLSSLTPVSNKAETGKQIHLTKLFIGLDINLSKSNDADGVKKLDIQYPCSEFYNFCKGWQHFDEKIHHIQIKNVKLYDLPNDVYIEGEERPRKANKKRKKDPKVEAAKRPKSISSNSSVSVATN</sequence>
<dbReference type="EC" id="2.7.7.19" evidence="12"/>
<gene>
    <name evidence="17" type="primary">PAP1</name>
    <name evidence="17" type="ORF">CAAN4_G06480</name>
</gene>
<dbReference type="Proteomes" id="UP001497600">
    <property type="component" value="Chromosome G"/>
</dbReference>
<dbReference type="PANTHER" id="PTHR10682:SF10">
    <property type="entry name" value="POLYNUCLEOTIDE ADENYLYLTRANSFERASE"/>
    <property type="match status" value="1"/>
</dbReference>
<keyword evidence="10" id="KW-0460">Magnesium</keyword>
<evidence type="ECO:0000259" key="14">
    <source>
        <dbReference type="Pfam" id="PF04926"/>
    </source>
</evidence>
<keyword evidence="9 12" id="KW-0067">ATP-binding</keyword>
<evidence type="ECO:0000256" key="12">
    <source>
        <dbReference type="PIRNR" id="PIRNR018425"/>
    </source>
</evidence>
<dbReference type="InterPro" id="IPR011068">
    <property type="entry name" value="NuclTrfase_I-like_C"/>
</dbReference>
<dbReference type="Pfam" id="PF04926">
    <property type="entry name" value="PAP_RNA-bind"/>
    <property type="match status" value="1"/>
</dbReference>
<protein>
    <recommendedName>
        <fullName evidence="12">Poly(A) polymerase</fullName>
        <ecNumber evidence="12">2.7.7.19</ecNumber>
    </recommendedName>
</protein>
<evidence type="ECO:0000256" key="11">
    <source>
        <dbReference type="ARBA" id="ARBA00023242"/>
    </source>
</evidence>
<evidence type="ECO:0000259" key="16">
    <source>
        <dbReference type="Pfam" id="PF20750"/>
    </source>
</evidence>
<keyword evidence="6 12" id="KW-0808">Transferase</keyword>
<comment type="cofactor">
    <cofactor evidence="2">
        <name>Mg(2+)</name>
        <dbReference type="ChEBI" id="CHEBI:18420"/>
    </cofactor>
</comment>
<keyword evidence="8 12" id="KW-0547">Nucleotide-binding</keyword>
<proteinExistence type="inferred from homology"/>
<dbReference type="EMBL" id="OZ004259">
    <property type="protein sequence ID" value="CAK7916994.1"/>
    <property type="molecule type" value="Genomic_DNA"/>
</dbReference>
<dbReference type="InterPro" id="IPR007010">
    <property type="entry name" value="PolA_pol_RNA-bd_dom"/>
</dbReference>
<evidence type="ECO:0000256" key="10">
    <source>
        <dbReference type="ARBA" id="ARBA00022842"/>
    </source>
</evidence>
<evidence type="ECO:0000256" key="1">
    <source>
        <dbReference type="ARBA" id="ARBA00001936"/>
    </source>
</evidence>
<feature type="domain" description="Poly(A) polymerase nucleotidyltransferase" evidence="16">
    <location>
        <begin position="7"/>
        <end position="200"/>
    </location>
</feature>
<evidence type="ECO:0000256" key="8">
    <source>
        <dbReference type="ARBA" id="ARBA00022741"/>
    </source>
</evidence>
<accession>A0ABP0EH90</accession>
<dbReference type="CDD" id="cd05402">
    <property type="entry name" value="NT_PAP_TUTase"/>
    <property type="match status" value="1"/>
</dbReference>
<reference evidence="17 18" key="1">
    <citation type="submission" date="2024-01" db="EMBL/GenBank/DDBJ databases">
        <authorList>
            <consortium name="Genoscope - CEA"/>
            <person name="William W."/>
        </authorList>
    </citation>
    <scope>NUCLEOTIDE SEQUENCE [LARGE SCALE GENOMIC DNA]</scope>
    <source>
        <strain evidence="17 18">29B2s-10</strain>
    </source>
</reference>
<dbReference type="PANTHER" id="PTHR10682">
    <property type="entry name" value="POLY A POLYMERASE"/>
    <property type="match status" value="1"/>
</dbReference>
<evidence type="ECO:0000256" key="4">
    <source>
        <dbReference type="ARBA" id="ARBA00010912"/>
    </source>
</evidence>
<dbReference type="Pfam" id="PF20750">
    <property type="entry name" value="PAP_NTPase"/>
    <property type="match status" value="1"/>
</dbReference>
<dbReference type="Gene3D" id="3.30.70.590">
    <property type="entry name" value="Poly(A) polymerase predicted RNA binding domain"/>
    <property type="match status" value="1"/>
</dbReference>
<dbReference type="SUPFAM" id="SSF81631">
    <property type="entry name" value="PAP/OAS1 substrate-binding domain"/>
    <property type="match status" value="1"/>
</dbReference>
<comment type="similarity">
    <text evidence="4 12">Belongs to the poly(A) polymerase family.</text>
</comment>
<dbReference type="InterPro" id="IPR014492">
    <property type="entry name" value="PolyA_polymerase"/>
</dbReference>
<comment type="function">
    <text evidence="12">Polymerase that creates the 3'-poly(A) tail of mRNA's.</text>
</comment>
<dbReference type="InterPro" id="IPR048840">
    <property type="entry name" value="PolA_pol_NTPase"/>
</dbReference>
<comment type="cofactor">
    <cofactor evidence="1">
        <name>Mn(2+)</name>
        <dbReference type="ChEBI" id="CHEBI:29035"/>
    </cofactor>
</comment>